<dbReference type="OrthoDB" id="8901345at2"/>
<feature type="compositionally biased region" description="Low complexity" evidence="1">
    <location>
        <begin position="47"/>
        <end position="67"/>
    </location>
</feature>
<dbReference type="SMART" id="SM00754">
    <property type="entry name" value="CHRD"/>
    <property type="match status" value="1"/>
</dbReference>
<feature type="region of interest" description="Disordered" evidence="1">
    <location>
        <begin position="34"/>
        <end position="67"/>
    </location>
</feature>
<organism evidence="4 5">
    <name type="scientific">Streptomyces apricus</name>
    <dbReference type="NCBI Taxonomy" id="1828112"/>
    <lineage>
        <taxon>Bacteria</taxon>
        <taxon>Bacillati</taxon>
        <taxon>Actinomycetota</taxon>
        <taxon>Actinomycetes</taxon>
        <taxon>Kitasatosporales</taxon>
        <taxon>Streptomycetaceae</taxon>
        <taxon>Streptomyces</taxon>
    </lineage>
</organism>
<dbReference type="PROSITE" id="PS50933">
    <property type="entry name" value="CHRD"/>
    <property type="match status" value="1"/>
</dbReference>
<accession>A0A5B0BLK4</accession>
<evidence type="ECO:0000259" key="3">
    <source>
        <dbReference type="PROSITE" id="PS50933"/>
    </source>
</evidence>
<feature type="compositionally biased region" description="Gly residues" evidence="1">
    <location>
        <begin position="34"/>
        <end position="46"/>
    </location>
</feature>
<evidence type="ECO:0000313" key="4">
    <source>
        <dbReference type="EMBL" id="KAA0943133.1"/>
    </source>
</evidence>
<feature type="chain" id="PRO_5023020786" evidence="2">
    <location>
        <begin position="29"/>
        <end position="226"/>
    </location>
</feature>
<reference evidence="4 5" key="1">
    <citation type="submission" date="2019-05" db="EMBL/GenBank/DDBJ databases">
        <authorList>
            <person name="Hariharan J."/>
            <person name="Choudoir M.J."/>
            <person name="Diebold P."/>
            <person name="Panke-Buisse K."/>
            <person name="Buckley D.H."/>
        </authorList>
    </citation>
    <scope>NUCLEOTIDE SEQUENCE [LARGE SCALE GENOMIC DNA]</scope>
    <source>
        <strain evidence="4 5">SUN51</strain>
    </source>
</reference>
<keyword evidence="2" id="KW-0732">Signal</keyword>
<feature type="domain" description="CHRD" evidence="3">
    <location>
        <begin position="76"/>
        <end position="205"/>
    </location>
</feature>
<dbReference type="InterPro" id="IPR010895">
    <property type="entry name" value="CHRD"/>
</dbReference>
<evidence type="ECO:0000256" key="2">
    <source>
        <dbReference type="SAM" id="SignalP"/>
    </source>
</evidence>
<protein>
    <submittedName>
        <fullName evidence="4">CHRD domain-containing protein</fullName>
    </submittedName>
</protein>
<dbReference type="PROSITE" id="PS51257">
    <property type="entry name" value="PROKAR_LIPOPROTEIN"/>
    <property type="match status" value="1"/>
</dbReference>
<dbReference type="EMBL" id="VDFC01000003">
    <property type="protein sequence ID" value="KAA0943133.1"/>
    <property type="molecule type" value="Genomic_DNA"/>
</dbReference>
<sequence length="226" mass="23015">MNSKRFGMIVVSAVTGALLLTACNGEDAATGTGTGPGASAGGGSPAAGGHASSGADRAAEGAAADGAGRWDKNRTGAAFFGSVLSGADEVPVEGGPAVGDEDGRALALMRIQGDQVSYAFTFTGVGTPTLAHLHKGVKGVNGDVKIPFFTKKLPDGEKFAYGTVTVKDRELLEGIKANPQNWYFNLHTAEFPGGAVRGQAYKLPSGVEVPDTMDEDTLTAVIKDVE</sequence>
<dbReference type="AlphaFoldDB" id="A0A5B0BLK4"/>
<dbReference type="Proteomes" id="UP000324965">
    <property type="component" value="Unassembled WGS sequence"/>
</dbReference>
<comment type="caution">
    <text evidence="4">The sequence shown here is derived from an EMBL/GenBank/DDBJ whole genome shotgun (WGS) entry which is preliminary data.</text>
</comment>
<proteinExistence type="predicted"/>
<feature type="signal peptide" evidence="2">
    <location>
        <begin position="1"/>
        <end position="28"/>
    </location>
</feature>
<gene>
    <name evidence="4" type="ORF">FGF04_00620</name>
</gene>
<dbReference type="RefSeq" id="WP_149509184.1">
    <property type="nucleotide sequence ID" value="NZ_VDFC01000003.1"/>
</dbReference>
<evidence type="ECO:0000313" key="5">
    <source>
        <dbReference type="Proteomes" id="UP000324965"/>
    </source>
</evidence>
<name>A0A5B0BLK4_9ACTN</name>
<keyword evidence="5" id="KW-1185">Reference proteome</keyword>
<dbReference type="Pfam" id="PF07452">
    <property type="entry name" value="CHRD"/>
    <property type="match status" value="1"/>
</dbReference>
<evidence type="ECO:0000256" key="1">
    <source>
        <dbReference type="SAM" id="MobiDB-lite"/>
    </source>
</evidence>